<comment type="subcellular location">
    <subcellularLocation>
        <location evidence="6">Cell membrane</location>
        <topology evidence="6">Multi-pass membrane protein</topology>
    </subcellularLocation>
    <subcellularLocation>
        <location evidence="1">Membrane</location>
        <topology evidence="1">Multi-pass membrane protein</topology>
    </subcellularLocation>
</comment>
<comment type="similarity">
    <text evidence="2 6">Belongs to the 4-toluene sulfonate uptake permease (TSUP) (TC 2.A.102) family.</text>
</comment>
<feature type="transmembrane region" description="Helical" evidence="6">
    <location>
        <begin position="233"/>
        <end position="257"/>
    </location>
</feature>
<feature type="transmembrane region" description="Helical" evidence="6">
    <location>
        <begin position="263"/>
        <end position="280"/>
    </location>
</feature>
<evidence type="ECO:0000256" key="4">
    <source>
        <dbReference type="ARBA" id="ARBA00022989"/>
    </source>
</evidence>
<keyword evidence="4 6" id="KW-1133">Transmembrane helix</keyword>
<feature type="transmembrane region" description="Helical" evidence="6">
    <location>
        <begin position="202"/>
        <end position="226"/>
    </location>
</feature>
<dbReference type="RefSeq" id="WP_182543769.1">
    <property type="nucleotide sequence ID" value="NZ_JACGWZ010000002.1"/>
</dbReference>
<keyword evidence="8" id="KW-1185">Reference proteome</keyword>
<dbReference type="AlphaFoldDB" id="A0A839DTX7"/>
<dbReference type="InterPro" id="IPR002781">
    <property type="entry name" value="TM_pro_TauE-like"/>
</dbReference>
<sequence>MPTLVLVAVAGFVAQLVDGSLGMAFGVTATTGLLTVGTAPAVASASVHLAEVGTAVASGASHWRLGNVDWRIVAWLALPGAVGGFAGATMLASLASEAARPWMAVMLVGLGLYVLLRFSLGASPVRTRTLSARGHRWLVPLGLAAGFIDATGGGGWGPMSTSTLLSSGRVSPRHAIGSVTTSETVVSLAASVGFLTTLGGDMLSVTVIVGLLIGGVLAAPLAAWVVRSLPTRLIGVGAGGLIILTNVRVVLGAVGVVGTTSTVLTVLFGVVWIAVLGRALRSVFAERAASASEPASTESDVVPLQAHHDRS</sequence>
<feature type="transmembrane region" description="Helical" evidence="6">
    <location>
        <begin position="72"/>
        <end position="92"/>
    </location>
</feature>
<evidence type="ECO:0000256" key="6">
    <source>
        <dbReference type="RuleBase" id="RU363041"/>
    </source>
</evidence>
<dbReference type="Pfam" id="PF01925">
    <property type="entry name" value="TauE"/>
    <property type="match status" value="1"/>
</dbReference>
<evidence type="ECO:0000256" key="1">
    <source>
        <dbReference type="ARBA" id="ARBA00004141"/>
    </source>
</evidence>
<dbReference type="EMBL" id="JACGWZ010000002">
    <property type="protein sequence ID" value="MBA8824493.1"/>
    <property type="molecule type" value="Genomic_DNA"/>
</dbReference>
<name>A0A839DTX7_9PSEU</name>
<evidence type="ECO:0000256" key="2">
    <source>
        <dbReference type="ARBA" id="ARBA00009142"/>
    </source>
</evidence>
<evidence type="ECO:0000313" key="7">
    <source>
        <dbReference type="EMBL" id="MBA8824493.1"/>
    </source>
</evidence>
<gene>
    <name evidence="7" type="ORF">FHX42_001840</name>
</gene>
<proteinExistence type="inferred from homology"/>
<dbReference type="GO" id="GO:0005886">
    <property type="term" value="C:plasma membrane"/>
    <property type="evidence" value="ECO:0007669"/>
    <property type="project" value="UniProtKB-SubCell"/>
</dbReference>
<evidence type="ECO:0000256" key="3">
    <source>
        <dbReference type="ARBA" id="ARBA00022692"/>
    </source>
</evidence>
<organism evidence="7 8">
    <name type="scientific">Halosaccharopolyspora lacisalsi</name>
    <dbReference type="NCBI Taxonomy" id="1000566"/>
    <lineage>
        <taxon>Bacteria</taxon>
        <taxon>Bacillati</taxon>
        <taxon>Actinomycetota</taxon>
        <taxon>Actinomycetes</taxon>
        <taxon>Pseudonocardiales</taxon>
        <taxon>Pseudonocardiaceae</taxon>
        <taxon>Halosaccharopolyspora</taxon>
    </lineage>
</organism>
<protein>
    <recommendedName>
        <fullName evidence="6">Probable membrane transporter protein</fullName>
    </recommendedName>
</protein>
<feature type="transmembrane region" description="Helical" evidence="6">
    <location>
        <begin position="98"/>
        <end position="116"/>
    </location>
</feature>
<dbReference type="PANTHER" id="PTHR43701:SF12">
    <property type="entry name" value="MEMBRANE TRANSPORTER PROTEIN YTNM-RELATED"/>
    <property type="match status" value="1"/>
</dbReference>
<dbReference type="PANTHER" id="PTHR43701">
    <property type="entry name" value="MEMBRANE TRANSPORTER PROTEIN MJ0441-RELATED"/>
    <property type="match status" value="1"/>
</dbReference>
<comment type="caution">
    <text evidence="7">The sequence shown here is derived from an EMBL/GenBank/DDBJ whole genome shotgun (WGS) entry which is preliminary data.</text>
</comment>
<feature type="transmembrane region" description="Helical" evidence="6">
    <location>
        <begin position="137"/>
        <end position="157"/>
    </location>
</feature>
<evidence type="ECO:0000256" key="5">
    <source>
        <dbReference type="ARBA" id="ARBA00023136"/>
    </source>
</evidence>
<evidence type="ECO:0000313" key="8">
    <source>
        <dbReference type="Proteomes" id="UP000569329"/>
    </source>
</evidence>
<keyword evidence="5 6" id="KW-0472">Membrane</keyword>
<keyword evidence="6" id="KW-1003">Cell membrane</keyword>
<dbReference type="InterPro" id="IPR051598">
    <property type="entry name" value="TSUP/Inactive_protease-like"/>
</dbReference>
<keyword evidence="3 6" id="KW-0812">Transmembrane</keyword>
<reference evidence="7 8" key="1">
    <citation type="submission" date="2020-07" db="EMBL/GenBank/DDBJ databases">
        <title>Sequencing the genomes of 1000 actinobacteria strains.</title>
        <authorList>
            <person name="Klenk H.-P."/>
        </authorList>
    </citation>
    <scope>NUCLEOTIDE SEQUENCE [LARGE SCALE GENOMIC DNA]</scope>
    <source>
        <strain evidence="7 8">DSM 45975</strain>
    </source>
</reference>
<accession>A0A839DTX7</accession>
<dbReference type="Proteomes" id="UP000569329">
    <property type="component" value="Unassembled WGS sequence"/>
</dbReference>
<feature type="transmembrane region" description="Helical" evidence="6">
    <location>
        <begin position="39"/>
        <end position="60"/>
    </location>
</feature>